<dbReference type="EC" id="1.-.-.-" evidence="6"/>
<keyword evidence="4" id="KW-0503">Monooxygenase</keyword>
<dbReference type="NCBIfam" id="TIGR03619">
    <property type="entry name" value="F420_Rv2161c"/>
    <property type="match status" value="1"/>
</dbReference>
<dbReference type="RefSeq" id="WP_165235232.1">
    <property type="nucleotide sequence ID" value="NZ_JAAKZV010000030.1"/>
</dbReference>
<dbReference type="GO" id="GO:0008726">
    <property type="term" value="F:alkanesulfonate monooxygenase activity"/>
    <property type="evidence" value="ECO:0007669"/>
    <property type="project" value="TreeGrafter"/>
</dbReference>
<evidence type="ECO:0000256" key="4">
    <source>
        <dbReference type="ARBA" id="ARBA00023033"/>
    </source>
</evidence>
<dbReference type="PANTHER" id="PTHR42847:SF4">
    <property type="entry name" value="ALKANESULFONATE MONOOXYGENASE-RELATED"/>
    <property type="match status" value="1"/>
</dbReference>
<evidence type="ECO:0000313" key="6">
    <source>
        <dbReference type="EMBL" id="NGN64258.1"/>
    </source>
</evidence>
<gene>
    <name evidence="6" type="ORF">G5C51_10130</name>
</gene>
<accession>A0A6G4TYR0</accession>
<keyword evidence="1" id="KW-0285">Flavoprotein</keyword>
<dbReference type="Pfam" id="PF00296">
    <property type="entry name" value="Bac_luciferase"/>
    <property type="match status" value="1"/>
</dbReference>
<dbReference type="PANTHER" id="PTHR42847">
    <property type="entry name" value="ALKANESULFONATE MONOOXYGENASE"/>
    <property type="match status" value="1"/>
</dbReference>
<proteinExistence type="predicted"/>
<dbReference type="Proteomes" id="UP000481583">
    <property type="component" value="Unassembled WGS sequence"/>
</dbReference>
<evidence type="ECO:0000259" key="5">
    <source>
        <dbReference type="Pfam" id="PF00296"/>
    </source>
</evidence>
<name>A0A6G4TYR0_9ACTN</name>
<dbReference type="Gene3D" id="3.20.20.30">
    <property type="entry name" value="Luciferase-like domain"/>
    <property type="match status" value="1"/>
</dbReference>
<dbReference type="AlphaFoldDB" id="A0A6G4TYR0"/>
<evidence type="ECO:0000313" key="7">
    <source>
        <dbReference type="Proteomes" id="UP000481583"/>
    </source>
</evidence>
<reference evidence="6 7" key="1">
    <citation type="submission" date="2020-02" db="EMBL/GenBank/DDBJ databases">
        <title>Whole-genome analyses of novel actinobacteria.</title>
        <authorList>
            <person name="Sahin N."/>
        </authorList>
    </citation>
    <scope>NUCLEOTIDE SEQUENCE [LARGE SCALE GENOMIC DNA]</scope>
    <source>
        <strain evidence="6 7">A7024</strain>
    </source>
</reference>
<evidence type="ECO:0000256" key="1">
    <source>
        <dbReference type="ARBA" id="ARBA00022630"/>
    </source>
</evidence>
<dbReference type="EMBL" id="JAAKZV010000030">
    <property type="protein sequence ID" value="NGN64258.1"/>
    <property type="molecule type" value="Genomic_DNA"/>
</dbReference>
<keyword evidence="3 6" id="KW-0560">Oxidoreductase</keyword>
<dbReference type="SUPFAM" id="SSF51679">
    <property type="entry name" value="Bacterial luciferase-like"/>
    <property type="match status" value="1"/>
</dbReference>
<feature type="domain" description="Luciferase-like" evidence="5">
    <location>
        <begin position="10"/>
        <end position="247"/>
    </location>
</feature>
<dbReference type="InterPro" id="IPR050172">
    <property type="entry name" value="SsuD_RutA_monooxygenase"/>
</dbReference>
<dbReference type="InterPro" id="IPR036661">
    <property type="entry name" value="Luciferase-like_sf"/>
</dbReference>
<dbReference type="GO" id="GO:0046306">
    <property type="term" value="P:alkanesulfonate catabolic process"/>
    <property type="evidence" value="ECO:0007669"/>
    <property type="project" value="TreeGrafter"/>
</dbReference>
<keyword evidence="7" id="KW-1185">Reference proteome</keyword>
<protein>
    <submittedName>
        <fullName evidence="6">TIGR03619 family F420-dependent LLM class oxidoreductase</fullName>
        <ecNumber evidence="6">1.-.-.-</ecNumber>
    </submittedName>
</protein>
<dbReference type="InterPro" id="IPR011251">
    <property type="entry name" value="Luciferase-like_dom"/>
</dbReference>
<keyword evidence="2" id="KW-0288">FMN</keyword>
<evidence type="ECO:0000256" key="2">
    <source>
        <dbReference type="ARBA" id="ARBA00022643"/>
    </source>
</evidence>
<organism evidence="6 7">
    <name type="scientific">Streptomyces coryli</name>
    <dbReference type="NCBI Taxonomy" id="1128680"/>
    <lineage>
        <taxon>Bacteria</taxon>
        <taxon>Bacillati</taxon>
        <taxon>Actinomycetota</taxon>
        <taxon>Actinomycetes</taxon>
        <taxon>Kitasatosporales</taxon>
        <taxon>Streptomycetaceae</taxon>
        <taxon>Streptomyces</taxon>
    </lineage>
</organism>
<sequence length="308" mass="32409">MKLGLALPTAGEHASPEAIGSVAEGAERIGLDRVWAFERQIAPTGPVGMGGQSFELPENYRTVYSPLEVLAFAAARTSTIGLGTSIIIALLHQPAALARSFATLDQLCGGRLIAGLGQGWMKEEFEAAGVPMERQGAGFGEFVDALRAAWGPDPVKYEGSHYTIPESYLNPKPVQPGGPPMIVGAFAPASLRRAARQGIGFNPVIQPGMDLSALEGVVQGFHAAEREAGREAGGLPVVLRINASLYDEPVEERGLLSGSPEQVAEDLPQVAALGVDEAFWSMDYDPVLPGDQLARMERLVAAAGKTLG</sequence>
<comment type="caution">
    <text evidence="6">The sequence shown here is derived from an EMBL/GenBank/DDBJ whole genome shotgun (WGS) entry which is preliminary data.</text>
</comment>
<dbReference type="InterPro" id="IPR019921">
    <property type="entry name" value="Lucif-like_OxRdtase_Rv2161c"/>
</dbReference>
<evidence type="ECO:0000256" key="3">
    <source>
        <dbReference type="ARBA" id="ARBA00023002"/>
    </source>
</evidence>